<evidence type="ECO:0000313" key="9">
    <source>
        <dbReference type="Proteomes" id="UP000030528"/>
    </source>
</evidence>
<evidence type="ECO:0000256" key="5">
    <source>
        <dbReference type="ARBA" id="ARBA00023136"/>
    </source>
</evidence>
<name>A0A0A5GIA4_9BACI</name>
<dbReference type="PANTHER" id="PTHR30561">
    <property type="entry name" value="SMR FAMILY PROTON-DEPENDENT DRUG EFFLUX TRANSPORTER SUGE"/>
    <property type="match status" value="1"/>
</dbReference>
<evidence type="ECO:0000256" key="2">
    <source>
        <dbReference type="ARBA" id="ARBA00022475"/>
    </source>
</evidence>
<keyword evidence="9" id="KW-1185">Reference proteome</keyword>
<dbReference type="Proteomes" id="UP000030528">
    <property type="component" value="Unassembled WGS sequence"/>
</dbReference>
<dbReference type="EMBL" id="AVPE01000012">
    <property type="protein sequence ID" value="KGX90943.1"/>
    <property type="molecule type" value="Genomic_DNA"/>
</dbReference>
<protein>
    <submittedName>
        <fullName evidence="8">Multidrug resistance protein SMR</fullName>
    </submittedName>
</protein>
<keyword evidence="4 7" id="KW-1133">Transmembrane helix</keyword>
<evidence type="ECO:0000256" key="7">
    <source>
        <dbReference type="SAM" id="Phobius"/>
    </source>
</evidence>
<proteinExistence type="inferred from homology"/>
<keyword evidence="5 7" id="KW-0472">Membrane</keyword>
<sequence length="110" mass="12131">MNRYWWMVIIASLFEVSWVIGLKHADSVLDWSGTILAVVFSFYLLLKTGEKLPVGTAYAVFVGLGTTGTVLSESILFGQPFEIGKLVLIAILLFGVIGLKIVTEDKEEHV</sequence>
<dbReference type="eggNOG" id="COG2076">
    <property type="taxonomic scope" value="Bacteria"/>
</dbReference>
<feature type="transmembrane region" description="Helical" evidence="7">
    <location>
        <begin position="83"/>
        <end position="102"/>
    </location>
</feature>
<dbReference type="GO" id="GO:0005886">
    <property type="term" value="C:plasma membrane"/>
    <property type="evidence" value="ECO:0007669"/>
    <property type="project" value="UniProtKB-SubCell"/>
</dbReference>
<evidence type="ECO:0000256" key="4">
    <source>
        <dbReference type="ARBA" id="ARBA00022989"/>
    </source>
</evidence>
<dbReference type="GO" id="GO:0022857">
    <property type="term" value="F:transmembrane transporter activity"/>
    <property type="evidence" value="ECO:0007669"/>
    <property type="project" value="InterPro"/>
</dbReference>
<dbReference type="STRING" id="1385510.GCA_000425205_02808"/>
<accession>A0A0A5GIA4</accession>
<evidence type="ECO:0000256" key="6">
    <source>
        <dbReference type="RuleBase" id="RU003942"/>
    </source>
</evidence>
<reference evidence="8 9" key="1">
    <citation type="submission" date="2013-08" db="EMBL/GenBank/DDBJ databases">
        <authorList>
            <person name="Huang J."/>
            <person name="Wang G."/>
        </authorList>
    </citation>
    <scope>NUCLEOTIDE SEQUENCE [LARGE SCALE GENOMIC DNA]</scope>
    <source>
        <strain evidence="8 9">JSM 076056</strain>
    </source>
</reference>
<dbReference type="PANTHER" id="PTHR30561:SF7">
    <property type="entry name" value="GUANIDINIUM EFFLUX SYSTEM SUBUNIT GDNC-RELATED"/>
    <property type="match status" value="1"/>
</dbReference>
<dbReference type="RefSeq" id="WP_026801107.1">
    <property type="nucleotide sequence ID" value="NZ_AULI01000012.1"/>
</dbReference>
<feature type="transmembrane region" description="Helical" evidence="7">
    <location>
        <begin position="28"/>
        <end position="46"/>
    </location>
</feature>
<evidence type="ECO:0000256" key="3">
    <source>
        <dbReference type="ARBA" id="ARBA00022692"/>
    </source>
</evidence>
<dbReference type="AlphaFoldDB" id="A0A0A5GIA4"/>
<dbReference type="SUPFAM" id="SSF103481">
    <property type="entry name" value="Multidrug resistance efflux transporter EmrE"/>
    <property type="match status" value="1"/>
</dbReference>
<feature type="transmembrane region" description="Helical" evidence="7">
    <location>
        <begin position="5"/>
        <end position="22"/>
    </location>
</feature>
<dbReference type="Gene3D" id="1.10.3730.20">
    <property type="match status" value="1"/>
</dbReference>
<feature type="transmembrane region" description="Helical" evidence="7">
    <location>
        <begin position="58"/>
        <end position="77"/>
    </location>
</feature>
<keyword evidence="2" id="KW-1003">Cell membrane</keyword>
<dbReference type="Pfam" id="PF00893">
    <property type="entry name" value="Multi_Drug_Res"/>
    <property type="match status" value="1"/>
</dbReference>
<dbReference type="InterPro" id="IPR037185">
    <property type="entry name" value="EmrE-like"/>
</dbReference>
<keyword evidence="3 6" id="KW-0812">Transmembrane</keyword>
<evidence type="ECO:0000313" key="8">
    <source>
        <dbReference type="EMBL" id="KGX90943.1"/>
    </source>
</evidence>
<evidence type="ECO:0000256" key="1">
    <source>
        <dbReference type="ARBA" id="ARBA00004651"/>
    </source>
</evidence>
<organism evidence="8 9">
    <name type="scientific">Pontibacillus halophilus JSM 076056 = DSM 19796</name>
    <dbReference type="NCBI Taxonomy" id="1385510"/>
    <lineage>
        <taxon>Bacteria</taxon>
        <taxon>Bacillati</taxon>
        <taxon>Bacillota</taxon>
        <taxon>Bacilli</taxon>
        <taxon>Bacillales</taxon>
        <taxon>Bacillaceae</taxon>
        <taxon>Pontibacillus</taxon>
    </lineage>
</organism>
<dbReference type="OrthoDB" id="21828at2"/>
<comment type="caution">
    <text evidence="8">The sequence shown here is derived from an EMBL/GenBank/DDBJ whole genome shotgun (WGS) entry which is preliminary data.</text>
</comment>
<dbReference type="InterPro" id="IPR045324">
    <property type="entry name" value="Small_multidrug_res"/>
</dbReference>
<comment type="subcellular location">
    <subcellularLocation>
        <location evidence="1 6">Cell membrane</location>
        <topology evidence="1 6">Multi-pass membrane protein</topology>
    </subcellularLocation>
</comment>
<comment type="similarity">
    <text evidence="6">Belongs to the drug/metabolite transporter (DMT) superfamily. Small multidrug resistance (SMR) (TC 2.A.7.1) family.</text>
</comment>
<gene>
    <name evidence="8" type="ORF">N781_06135</name>
</gene>
<dbReference type="InterPro" id="IPR000390">
    <property type="entry name" value="Small_drug/metabolite_transptr"/>
</dbReference>